<feature type="compositionally biased region" description="Basic and acidic residues" evidence="1">
    <location>
        <begin position="35"/>
        <end position="48"/>
    </location>
</feature>
<protein>
    <submittedName>
        <fullName evidence="2">Uncharacterized protein</fullName>
    </submittedName>
</protein>
<dbReference type="Proteomes" id="UP000007113">
    <property type="component" value="Chromosome"/>
</dbReference>
<gene>
    <name evidence="2" type="ordered locus">AciX8_0405</name>
</gene>
<evidence type="ECO:0000313" key="3">
    <source>
        <dbReference type="Proteomes" id="UP000007113"/>
    </source>
</evidence>
<evidence type="ECO:0000256" key="1">
    <source>
        <dbReference type="SAM" id="MobiDB-lite"/>
    </source>
</evidence>
<organism evidence="2 3">
    <name type="scientific">Granulicella mallensis (strain ATCC BAA-1857 / DSM 23137 / MP5ACTX8)</name>
    <dbReference type="NCBI Taxonomy" id="682795"/>
    <lineage>
        <taxon>Bacteria</taxon>
        <taxon>Pseudomonadati</taxon>
        <taxon>Acidobacteriota</taxon>
        <taxon>Terriglobia</taxon>
        <taxon>Terriglobales</taxon>
        <taxon>Acidobacteriaceae</taxon>
        <taxon>Granulicella</taxon>
    </lineage>
</organism>
<proteinExistence type="predicted"/>
<dbReference type="HOGENOM" id="CLU_2682630_0_0_0"/>
<accession>G8NNH5</accession>
<evidence type="ECO:0000313" key="2">
    <source>
        <dbReference type="EMBL" id="AEU34760.1"/>
    </source>
</evidence>
<dbReference type="KEGG" id="gma:AciX8_0405"/>
<dbReference type="AlphaFoldDB" id="G8NNH5"/>
<sequence length="74" mass="8461">MPPQAVCTHEEVPGTSKQQIPCRNDNKKNNNTKNNGKEKQQQNEKAEPLWDSAFSQVPLHYSCGEKYPFFARTP</sequence>
<feature type="region of interest" description="Disordered" evidence="1">
    <location>
        <begin position="1"/>
        <end position="49"/>
    </location>
</feature>
<reference evidence="2 3" key="1">
    <citation type="submission" date="2011-11" db="EMBL/GenBank/DDBJ databases">
        <title>Complete sequence of Granulicella mallensis MP5ACTX8.</title>
        <authorList>
            <consortium name="US DOE Joint Genome Institute"/>
            <person name="Lucas S."/>
            <person name="Copeland A."/>
            <person name="Lapidus A."/>
            <person name="Cheng J.-F."/>
            <person name="Goodwin L."/>
            <person name="Pitluck S."/>
            <person name="Peters L."/>
            <person name="Lu M."/>
            <person name="Detter J.C."/>
            <person name="Han C."/>
            <person name="Tapia R."/>
            <person name="Land M."/>
            <person name="Hauser L."/>
            <person name="Kyrpides N."/>
            <person name="Ivanova N."/>
            <person name="Mikhailova N."/>
            <person name="Pagani I."/>
            <person name="Rawat S."/>
            <person name="Mannisto M."/>
            <person name="Haggblom M."/>
            <person name="Woyke T."/>
        </authorList>
    </citation>
    <scope>NUCLEOTIDE SEQUENCE [LARGE SCALE GENOMIC DNA]</scope>
    <source>
        <strain evidence="3">ATCC BAA-1857 / DSM 23137 / MP5ACTX8</strain>
    </source>
</reference>
<keyword evidence="3" id="KW-1185">Reference proteome</keyword>
<dbReference type="EMBL" id="CP003130">
    <property type="protein sequence ID" value="AEU34760.1"/>
    <property type="molecule type" value="Genomic_DNA"/>
</dbReference>
<name>G8NNH5_GRAMM</name>